<evidence type="ECO:0000313" key="2">
    <source>
        <dbReference type="EMBL" id="TKR69572.1"/>
    </source>
</evidence>
<keyword evidence="3" id="KW-1185">Reference proteome</keyword>
<comment type="caution">
    <text evidence="2">The sequence shown here is derived from an EMBL/GenBank/DDBJ whole genome shotgun (WGS) entry which is preliminary data.</text>
</comment>
<keyword evidence="1" id="KW-1133">Transmembrane helix</keyword>
<reference evidence="2 3" key="2">
    <citation type="journal article" date="2019" name="G3 (Bethesda)">
        <title>Hybrid Assembly of the Genome of the Entomopathogenic Nematode Steinernema carpocapsae Identifies the X-Chromosome.</title>
        <authorList>
            <person name="Serra L."/>
            <person name="Macchietto M."/>
            <person name="Macias-Munoz A."/>
            <person name="McGill C.J."/>
            <person name="Rodriguez I.M."/>
            <person name="Rodriguez B."/>
            <person name="Murad R."/>
            <person name="Mortazavi A."/>
        </authorList>
    </citation>
    <scope>NUCLEOTIDE SEQUENCE [LARGE SCALE GENOMIC DNA]</scope>
    <source>
        <strain evidence="2 3">ALL</strain>
    </source>
</reference>
<protein>
    <submittedName>
        <fullName evidence="2">Uncharacterized protein</fullName>
    </submittedName>
</protein>
<dbReference type="AlphaFoldDB" id="A0A4U5MJX6"/>
<accession>A0A4U5MJX6</accession>
<dbReference type="Proteomes" id="UP000298663">
    <property type="component" value="Unassembled WGS sequence"/>
</dbReference>
<proteinExistence type="predicted"/>
<evidence type="ECO:0000313" key="3">
    <source>
        <dbReference type="Proteomes" id="UP000298663"/>
    </source>
</evidence>
<dbReference type="EMBL" id="AZBU02000007">
    <property type="protein sequence ID" value="TKR69572.1"/>
    <property type="molecule type" value="Genomic_DNA"/>
</dbReference>
<keyword evidence="1" id="KW-0472">Membrane</keyword>
<gene>
    <name evidence="2" type="ORF">L596_021712</name>
</gene>
<feature type="transmembrane region" description="Helical" evidence="1">
    <location>
        <begin position="20"/>
        <end position="40"/>
    </location>
</feature>
<sequence length="86" mass="9146">MYKSKLCGKSAKTSSVNMFLRLLLCFLIVCIAISTAQWGMGYPGMGMGGMGGYGMRGYGGYGGYGRGMGMGRRWGGGGYPMMGWGR</sequence>
<evidence type="ECO:0000256" key="1">
    <source>
        <dbReference type="SAM" id="Phobius"/>
    </source>
</evidence>
<reference evidence="2 3" key="1">
    <citation type="journal article" date="2015" name="Genome Biol.">
        <title>Comparative genomics of Steinernema reveals deeply conserved gene regulatory networks.</title>
        <authorList>
            <person name="Dillman A.R."/>
            <person name="Macchietto M."/>
            <person name="Porter C.F."/>
            <person name="Rogers A."/>
            <person name="Williams B."/>
            <person name="Antoshechkin I."/>
            <person name="Lee M.M."/>
            <person name="Goodwin Z."/>
            <person name="Lu X."/>
            <person name="Lewis E.E."/>
            <person name="Goodrich-Blair H."/>
            <person name="Stock S.P."/>
            <person name="Adams B.J."/>
            <person name="Sternberg P.W."/>
            <person name="Mortazavi A."/>
        </authorList>
    </citation>
    <scope>NUCLEOTIDE SEQUENCE [LARGE SCALE GENOMIC DNA]</scope>
    <source>
        <strain evidence="2 3">ALL</strain>
    </source>
</reference>
<name>A0A4U5MJX6_STECR</name>
<organism evidence="2 3">
    <name type="scientific">Steinernema carpocapsae</name>
    <name type="common">Entomopathogenic nematode</name>
    <dbReference type="NCBI Taxonomy" id="34508"/>
    <lineage>
        <taxon>Eukaryota</taxon>
        <taxon>Metazoa</taxon>
        <taxon>Ecdysozoa</taxon>
        <taxon>Nematoda</taxon>
        <taxon>Chromadorea</taxon>
        <taxon>Rhabditida</taxon>
        <taxon>Tylenchina</taxon>
        <taxon>Panagrolaimomorpha</taxon>
        <taxon>Strongyloidoidea</taxon>
        <taxon>Steinernematidae</taxon>
        <taxon>Steinernema</taxon>
    </lineage>
</organism>
<keyword evidence="1" id="KW-0812">Transmembrane</keyword>